<dbReference type="SUPFAM" id="SSF51905">
    <property type="entry name" value="FAD/NAD(P)-binding domain"/>
    <property type="match status" value="2"/>
</dbReference>
<dbReference type="InterPro" id="IPR036188">
    <property type="entry name" value="FAD/NAD-bd_sf"/>
</dbReference>
<feature type="region of interest" description="Disordered" evidence="1">
    <location>
        <begin position="255"/>
        <end position="279"/>
    </location>
</feature>
<dbReference type="Pfam" id="PF13738">
    <property type="entry name" value="Pyr_redox_3"/>
    <property type="match status" value="1"/>
</dbReference>
<dbReference type="PANTHER" id="PTHR15192:SF8">
    <property type="entry name" value="FAD_NAD(P)-BINDING DOMAIN-CONTAINING PROTEIN"/>
    <property type="match status" value="1"/>
</dbReference>
<protein>
    <recommendedName>
        <fullName evidence="4">Oxidative stress-induced growth inhibitor 2</fullName>
    </recommendedName>
</protein>
<evidence type="ECO:0000256" key="1">
    <source>
        <dbReference type="SAM" id="MobiDB-lite"/>
    </source>
</evidence>
<dbReference type="EMBL" id="OV121133">
    <property type="protein sequence ID" value="CAH0550816.1"/>
    <property type="molecule type" value="Genomic_DNA"/>
</dbReference>
<reference evidence="2" key="1">
    <citation type="submission" date="2021-12" db="EMBL/GenBank/DDBJ databases">
        <authorList>
            <person name="King R."/>
        </authorList>
    </citation>
    <scope>NUCLEOTIDE SEQUENCE</scope>
</reference>
<name>A0A9P0FCR2_BRAAE</name>
<evidence type="ECO:0008006" key="4">
    <source>
        <dbReference type="Google" id="ProtNLM"/>
    </source>
</evidence>
<dbReference type="PANTHER" id="PTHR15192">
    <property type="entry name" value="PROTEIN CBG05349"/>
    <property type="match status" value="1"/>
</dbReference>
<gene>
    <name evidence="2" type="ORF">MELIAE_LOCUS3552</name>
</gene>
<evidence type="ECO:0000313" key="3">
    <source>
        <dbReference type="Proteomes" id="UP001154078"/>
    </source>
</evidence>
<keyword evidence="3" id="KW-1185">Reference proteome</keyword>
<dbReference type="Proteomes" id="UP001154078">
    <property type="component" value="Chromosome 2"/>
</dbReference>
<sequence length="595" mass="66572">MKCGITSEVIHKEVVVIGNGPSGIAISYMLSGNVPFLTSDFHPDEMLSARLRSVLGECLIDQDLENLAMGLEGRSTNYISLLMDALLRPCADMGLEMKPLIEFRKQGIKIDHIVLGKGPPGGTWHKMDPHILTLSLGSWMALPGLPFNCRDSGEKRAYASNVANYYERYVQHHKLTKYFKNDVVVTNVAPLGGNIERCVSEKSIRNNKKEMVVCLDSDIQEVKSTCFISNALNCLLAKANRKKNRCFKRPHDVIREQSPSRKSRDIENEIRPAVDSSSRQDKTRSISFCCDSNKFCDTNASRSFTDSYSLCYNTLQSSYSMDFTKPRVPYCQNSNYISRVDDCWIVNTVENETGKTTTYSCKYLVLANGSSDLPNKLEISQGDKEPDWLISDMMTLESQLDEETKTNRGEVQPVLIVGAGLSAADAVIATRGRNIPVIHVFRNKSSDLNKQLPENLYPEYHKVRQMMQDGGSTYPLYTAYPEYSLTGVDEESRTVILTNKNGDTEKIQVSFAAILIGSRPDLSFLPEHRYVGINKKAPVDCKTNTIDINKSTHKVNGYKNLYAIGPLAGDNFVRFIPGGALAVVADLYKENRYMT</sequence>
<dbReference type="PROSITE" id="PS50890">
    <property type="entry name" value="PUA"/>
    <property type="match status" value="1"/>
</dbReference>
<dbReference type="AlphaFoldDB" id="A0A9P0FCR2"/>
<dbReference type="InterPro" id="IPR029731">
    <property type="entry name" value="OSGIN1/2"/>
</dbReference>
<evidence type="ECO:0000313" key="2">
    <source>
        <dbReference type="EMBL" id="CAH0550816.1"/>
    </source>
</evidence>
<accession>A0A9P0FCR2</accession>
<dbReference type="Gene3D" id="3.50.50.60">
    <property type="entry name" value="FAD/NAD(P)-binding domain"/>
    <property type="match status" value="2"/>
</dbReference>
<organism evidence="2 3">
    <name type="scientific">Brassicogethes aeneus</name>
    <name type="common">Rape pollen beetle</name>
    <name type="synonym">Meligethes aeneus</name>
    <dbReference type="NCBI Taxonomy" id="1431903"/>
    <lineage>
        <taxon>Eukaryota</taxon>
        <taxon>Metazoa</taxon>
        <taxon>Ecdysozoa</taxon>
        <taxon>Arthropoda</taxon>
        <taxon>Hexapoda</taxon>
        <taxon>Insecta</taxon>
        <taxon>Pterygota</taxon>
        <taxon>Neoptera</taxon>
        <taxon>Endopterygota</taxon>
        <taxon>Coleoptera</taxon>
        <taxon>Polyphaga</taxon>
        <taxon>Cucujiformia</taxon>
        <taxon>Nitidulidae</taxon>
        <taxon>Meligethinae</taxon>
        <taxon>Brassicogethes</taxon>
    </lineage>
</organism>
<dbReference type="OrthoDB" id="412005at2759"/>
<proteinExistence type="predicted"/>